<evidence type="ECO:0000259" key="5">
    <source>
        <dbReference type="Pfam" id="PF18741"/>
    </source>
</evidence>
<evidence type="ECO:0000259" key="3">
    <source>
        <dbReference type="Pfam" id="PF13086"/>
    </source>
</evidence>
<dbReference type="Proteomes" id="UP001597171">
    <property type="component" value="Unassembled WGS sequence"/>
</dbReference>
<evidence type="ECO:0000313" key="7">
    <source>
        <dbReference type="Proteomes" id="UP001597171"/>
    </source>
</evidence>
<dbReference type="Pfam" id="PF11784">
    <property type="entry name" value="DUF3320"/>
    <property type="match status" value="1"/>
</dbReference>
<evidence type="ECO:0000313" key="6">
    <source>
        <dbReference type="EMBL" id="MFD1330583.1"/>
    </source>
</evidence>
<feature type="domain" description="DNA2/NAM7 helicase helicase" evidence="3">
    <location>
        <begin position="1314"/>
        <end position="1356"/>
    </location>
</feature>
<sequence length="1993" mass="217254">MVLASNVNIACSAYEHVSIAHHQNAIPIIRELTLTNDGETDLADIAITLSSEPPAITATTLRIEGVIAGGRHHIPTPDVRLDTSLLAAVTEAARMELKIVVSSGREEIARETVPLRLLPPTHWGGGGAAPELLAAFVRPNDPAIDVVLSDAAAKLSAAGRSTAFDGYASGRKARVWEMAEAIWAAIADRRVTYVLPPASFELYGQKVRGPRDVLDRRVGTCLDLTVLLAASLEQAGLNPVVVLTTGHAFVGLLLAKDELPAVMIDDMQALRKRRDLEEMIFIETTLLTSDPPAAFARAVESGSDQVEDDAERGLEIALDIRRARYRGIRPMELSDGAQPPIASAPAEPLKQELGAAPSFVETLAIADVAETTGDRLEVWKRKLLDLTLRNKLLNFKPGKATIELECADVAALEDALSGGQAFKILPRADVLDGGDERDRQVFARDRQEDGRTRYLAETQARGEVHALLPERELENRLLELYRLSKNAFEEGGANVLFLSVGSLHWRPKRGGASRCRAPLLLIPAALNRSSVRAGFRLTILDEDARINPTLLEMLRADFNLRMPDLEGDMPVDQSGIDVARVFRIARAHVRDLEGWEVSDGDVALSAFSFTKFLMWKDLVERRDALKRSPLVRHLVDTPTHSYGDGWSFPEPASLDRDFRPDQIFAPLSADSSQLAAVLAAADGKDFVLFGPPGAGKSQTIANMIAQCLASGKTVLFVSQKTAALEVVQRRLNDIGLGEYCLEVHSTKAQKSSVLAQLKTAWHERVAPQVDAWPDATAELAGLRDELNGLVHALHRRRENGMTAYDAFGRAMRGDAGVALSWSDHKAHTPQTLQDLRAVCHELRTVISAAGPLADHPLQGMGAADWSPIWRTELTGAIEAVTGALHRLDASAKAYAQATRLEPLTQTHAGLRGLALLGFMLALPDARDGVRFLGADARDLKDAIDARERFHAGVEEKASRTVGKYRPGWLDLDLIALQNDWIQAQTSNFLMRGSRVAKVRLKLEPYADGPLPENLGPDIAALIDAARFVRAGAAGADRLNVFSPRLADPATPASAFAPAIAWAEKAAQVLEAVSTHFGGYDAARNAAALAADVASTERARTLCDAFRTDLRQAGDAITALGKLAARDEPEKPLFTGPGWIDQTIAALQRWSSSLNRAQSWCAWRRQAARARDMGLGPLVRALESGALSGPQIHEAFENAYARWWIDHVVSADPVLRGFMVERHEDAIARFRAADLRVAELSKSVVRRRLGGGAPAPSAFGADPEWGALARELASQKGSRQLRLRQLFSRMPNALTTLTPCLMMSPLSIAQYLPADREPFDVVIFDEASQISPWDAIGAIARGRQAIIVGDPEQLPPTNVGDRGVDDIEDGSNVADQESILDECLAANVPQRRLDWHYRSRHESLIAFSNAHYYGGRLITFPSPVTDDRAVRLIHVPNGIYERGKARVNRAEADTLVADVIAIMTEPSFAARRRSLGIVTFNGEQQRLIENLLDEARRSRPELERFFDKAQWPEPVFVKNLENVQGDERDIIVFSIAVGRDPAGKISTTVSSLNKEGGHRRLNVAITRARESLLVYASLRPEEIDLGRSGARGVRDFKHFLEFADRGAKALAEAIAPTSGTHESPFEAAVQGALEARGWTVHPQVGVSGFRIDLGVVHPDWPGLYLAGVECDGATYHSSATARDRDRLREMVLTSLGWRIRRVWSADWWMNAQDAIEKLDARLRDDLEEERRKAAAAAEAAATAEHDAKPNDDQPDDVGSASDDLPDAPPLAADAGADLRDEEPATLPDDAVAAAPESEPERPPVYAERVQPVEAASAPQAPADPRAYQPADLEAWRPRLDADRFHDADYRETLAELIAEVLAAEAPVYDDVLIRRVARAHGFARSGGRIRETILAAIPLDCARVGEDERVVVWPRSLPPATVIGFRAAPAAVRGHADIPLCELAGLARHVRETSWGGDLVRLIAARFELTRVEATTRLRFEQAVARAQGAAPTA</sequence>
<evidence type="ECO:0000259" key="2">
    <source>
        <dbReference type="Pfam" id="PF11784"/>
    </source>
</evidence>
<protein>
    <submittedName>
        <fullName evidence="6">DUF3320 domain-containing protein</fullName>
    </submittedName>
</protein>
<accession>A0ABW3Z2U6</accession>
<feature type="region of interest" description="Disordered" evidence="1">
    <location>
        <begin position="1732"/>
        <end position="1773"/>
    </location>
</feature>
<dbReference type="Gene3D" id="3.40.50.300">
    <property type="entry name" value="P-loop containing nucleotide triphosphate hydrolases"/>
    <property type="match status" value="3"/>
</dbReference>
<dbReference type="InterPro" id="IPR041679">
    <property type="entry name" value="DNA2/NAM7-like_C"/>
</dbReference>
<dbReference type="Gene3D" id="3.40.960.10">
    <property type="entry name" value="VSR Endonuclease"/>
    <property type="match status" value="1"/>
</dbReference>
<dbReference type="InterPro" id="IPR041677">
    <property type="entry name" value="DNA2/NAM7_AAA_11"/>
</dbReference>
<dbReference type="InterPro" id="IPR011335">
    <property type="entry name" value="Restrct_endonuc-II-like"/>
</dbReference>
<dbReference type="SUPFAM" id="SSF52980">
    <property type="entry name" value="Restriction endonuclease-like"/>
    <property type="match status" value="1"/>
</dbReference>
<keyword evidence="7" id="KW-1185">Reference proteome</keyword>
<dbReference type="PANTHER" id="PTHR10887:SF495">
    <property type="entry name" value="HELICASE SENATAXIN ISOFORM X1-RELATED"/>
    <property type="match status" value="1"/>
</dbReference>
<feature type="domain" description="Restriction endonuclease type II-like" evidence="5">
    <location>
        <begin position="1624"/>
        <end position="1721"/>
    </location>
</feature>
<dbReference type="Gene3D" id="3.10.620.30">
    <property type="match status" value="1"/>
</dbReference>
<dbReference type="InterPro" id="IPR045055">
    <property type="entry name" value="DNA2/NAM7-like"/>
</dbReference>
<dbReference type="SUPFAM" id="SSF52540">
    <property type="entry name" value="P-loop containing nucleoside triphosphate hydrolases"/>
    <property type="match status" value="1"/>
</dbReference>
<gene>
    <name evidence="6" type="ORF">ACFQ4O_01055</name>
</gene>
<dbReference type="InterPro" id="IPR049468">
    <property type="entry name" value="Restrct_endonuc-II-like_dom"/>
</dbReference>
<dbReference type="CDD" id="cd18808">
    <property type="entry name" value="SF1_C_Upf1"/>
    <property type="match status" value="1"/>
</dbReference>
<comment type="caution">
    <text evidence="6">The sequence shown here is derived from an EMBL/GenBank/DDBJ whole genome shotgun (WGS) entry which is preliminary data.</text>
</comment>
<dbReference type="InterPro" id="IPR027417">
    <property type="entry name" value="P-loop_NTPase"/>
</dbReference>
<dbReference type="InterPro" id="IPR021754">
    <property type="entry name" value="DUF3320"/>
</dbReference>
<dbReference type="InterPro" id="IPR047187">
    <property type="entry name" value="SF1_C_Upf1"/>
</dbReference>
<dbReference type="Pfam" id="PF13087">
    <property type="entry name" value="AAA_12"/>
    <property type="match status" value="1"/>
</dbReference>
<dbReference type="InterPro" id="IPR025103">
    <property type="entry name" value="DUF4011"/>
</dbReference>
<proteinExistence type="predicted"/>
<organism evidence="6 7">
    <name type="scientific">Methylopila musalis</name>
    <dbReference type="NCBI Taxonomy" id="1134781"/>
    <lineage>
        <taxon>Bacteria</taxon>
        <taxon>Pseudomonadati</taxon>
        <taxon>Pseudomonadota</taxon>
        <taxon>Alphaproteobacteria</taxon>
        <taxon>Hyphomicrobiales</taxon>
        <taxon>Methylopilaceae</taxon>
        <taxon>Methylopila</taxon>
    </lineage>
</organism>
<dbReference type="Pfam" id="PF18741">
    <property type="entry name" value="MTES_1575"/>
    <property type="match status" value="1"/>
</dbReference>
<evidence type="ECO:0000259" key="4">
    <source>
        <dbReference type="Pfam" id="PF13087"/>
    </source>
</evidence>
<dbReference type="Pfam" id="PF13086">
    <property type="entry name" value="AAA_11"/>
    <property type="match status" value="1"/>
</dbReference>
<dbReference type="Pfam" id="PF13195">
    <property type="entry name" value="DUF4011"/>
    <property type="match status" value="1"/>
</dbReference>
<name>A0ABW3Z2U6_9HYPH</name>
<feature type="domain" description="DNA2/NAM7 helicase-like C-terminal" evidence="4">
    <location>
        <begin position="1376"/>
        <end position="1575"/>
    </location>
</feature>
<dbReference type="EMBL" id="JBHTMX010000003">
    <property type="protein sequence ID" value="MFD1330583.1"/>
    <property type="molecule type" value="Genomic_DNA"/>
</dbReference>
<dbReference type="PANTHER" id="PTHR10887">
    <property type="entry name" value="DNA2/NAM7 HELICASE FAMILY"/>
    <property type="match status" value="1"/>
</dbReference>
<reference evidence="7" key="1">
    <citation type="journal article" date="2019" name="Int. J. Syst. Evol. Microbiol.">
        <title>The Global Catalogue of Microorganisms (GCM) 10K type strain sequencing project: providing services to taxonomists for standard genome sequencing and annotation.</title>
        <authorList>
            <consortium name="The Broad Institute Genomics Platform"/>
            <consortium name="The Broad Institute Genome Sequencing Center for Infectious Disease"/>
            <person name="Wu L."/>
            <person name="Ma J."/>
        </authorList>
    </citation>
    <scope>NUCLEOTIDE SEQUENCE [LARGE SCALE GENOMIC DNA]</scope>
    <source>
        <strain evidence="7">CCUG 61696</strain>
    </source>
</reference>
<feature type="domain" description="DUF3320" evidence="2">
    <location>
        <begin position="1841"/>
        <end position="1890"/>
    </location>
</feature>
<dbReference type="RefSeq" id="WP_378773741.1">
    <property type="nucleotide sequence ID" value="NZ_JBHTMX010000003.1"/>
</dbReference>
<evidence type="ECO:0000256" key="1">
    <source>
        <dbReference type="SAM" id="MobiDB-lite"/>
    </source>
</evidence>